<proteinExistence type="predicted"/>
<protein>
    <submittedName>
        <fullName evidence="2">Uncharacterized protein</fullName>
    </submittedName>
</protein>
<dbReference type="OrthoDB" id="7859154at2"/>
<organism evidence="2 3">
    <name type="scientific">Actibacterium atlanticum</name>
    <dbReference type="NCBI Taxonomy" id="1461693"/>
    <lineage>
        <taxon>Bacteria</taxon>
        <taxon>Pseudomonadati</taxon>
        <taxon>Pseudomonadota</taxon>
        <taxon>Alphaproteobacteria</taxon>
        <taxon>Rhodobacterales</taxon>
        <taxon>Roseobacteraceae</taxon>
        <taxon>Actibacterium</taxon>
    </lineage>
</organism>
<accession>A0A058ZQ02</accession>
<dbReference type="EMBL" id="AQQY01000001">
    <property type="protein sequence ID" value="KCV83643.1"/>
    <property type="molecule type" value="Genomic_DNA"/>
</dbReference>
<reference evidence="2 3" key="1">
    <citation type="submission" date="2013-04" db="EMBL/GenBank/DDBJ databases">
        <title>Shimia sp. 22II-S11-Z10 Genome Sequencing.</title>
        <authorList>
            <person name="Lai Q."/>
            <person name="Li G."/>
            <person name="Shao Z."/>
        </authorList>
    </citation>
    <scope>NUCLEOTIDE SEQUENCE [LARGE SCALE GENOMIC DNA]</scope>
    <source>
        <strain evidence="3">22II-S11-Z10</strain>
    </source>
</reference>
<keyword evidence="3" id="KW-1185">Reference proteome</keyword>
<sequence>MSHSSLIRSYEIPDKTRPIPEDERGMCGPSAELIPFKPDRLEAENVIGRRVDEVTCHIGTYGMGGTGFFGMRLDSEWLTIAIHGAGNWITVDGLLVEDTFFDDYARPEPWINEAGDRLSPVLVGSRIVAIDVTARAMHMTFSNGSSLDIKEAADYRPIFQGTKQPRLFVSGDDLCDVVFLSPTSEIWVE</sequence>
<comment type="caution">
    <text evidence="2">The sequence shown here is derived from an EMBL/GenBank/DDBJ whole genome shotgun (WGS) entry which is preliminary data.</text>
</comment>
<gene>
    <name evidence="2" type="ORF">ATO10_02745</name>
</gene>
<name>A0A058ZQ02_9RHOB</name>
<evidence type="ECO:0000256" key="1">
    <source>
        <dbReference type="SAM" id="MobiDB-lite"/>
    </source>
</evidence>
<feature type="compositionally biased region" description="Basic and acidic residues" evidence="1">
    <location>
        <begin position="11"/>
        <end position="24"/>
    </location>
</feature>
<dbReference type="eggNOG" id="ENOG5031BRC">
    <property type="taxonomic scope" value="Bacteria"/>
</dbReference>
<evidence type="ECO:0000313" key="3">
    <source>
        <dbReference type="Proteomes" id="UP000024836"/>
    </source>
</evidence>
<dbReference type="STRING" id="1461693.ATO10_02745"/>
<dbReference type="AlphaFoldDB" id="A0A058ZQ02"/>
<dbReference type="Proteomes" id="UP000024836">
    <property type="component" value="Unassembled WGS sequence"/>
</dbReference>
<dbReference type="RefSeq" id="WP_051597900.1">
    <property type="nucleotide sequence ID" value="NZ_AQQY01000001.1"/>
</dbReference>
<feature type="region of interest" description="Disordered" evidence="1">
    <location>
        <begin position="1"/>
        <end position="24"/>
    </location>
</feature>
<evidence type="ECO:0000313" key="2">
    <source>
        <dbReference type="EMBL" id="KCV83643.1"/>
    </source>
</evidence>